<dbReference type="Proteomes" id="UP000636709">
    <property type="component" value="Unassembled WGS sequence"/>
</dbReference>
<gene>
    <name evidence="2" type="ORF">HU200_050488</name>
</gene>
<keyword evidence="3" id="KW-1185">Reference proteome</keyword>
<name>A0A835AP06_9POAL</name>
<dbReference type="OrthoDB" id="686753at2759"/>
<evidence type="ECO:0000313" key="3">
    <source>
        <dbReference type="Proteomes" id="UP000636709"/>
    </source>
</evidence>
<dbReference type="AlphaFoldDB" id="A0A835AP06"/>
<sequence length="271" mass="29903">MEIWVRLLSLPLGWMNDQKGRKAMELLGEVSKMDVDADGKANGAFLRRDEERKLPYQTKVPLRATKSVGGATLASRHQHQLILCLLSGTTELPRPPRPPSPHPHGLLPQIAKIPPPHPHGHLPQIAKISKDGSGGEVREMGREHEFGGLVFELASTEKNKELWFKKVGGGEDYLFISDSEEQGSEDGGGGNYLSERPNPVDAIEEQAVVVVDNQPMDNVEGLEKMEAEEKPVDIVEGLDGMEAVAWQDIDVRDGQATWRPNTIRLRVHLGA</sequence>
<accession>A0A835AP06</accession>
<evidence type="ECO:0000313" key="2">
    <source>
        <dbReference type="EMBL" id="KAF8670675.1"/>
    </source>
</evidence>
<evidence type="ECO:0008006" key="4">
    <source>
        <dbReference type="Google" id="ProtNLM"/>
    </source>
</evidence>
<feature type="region of interest" description="Disordered" evidence="1">
    <location>
        <begin position="90"/>
        <end position="138"/>
    </location>
</feature>
<organism evidence="2 3">
    <name type="scientific">Digitaria exilis</name>
    <dbReference type="NCBI Taxonomy" id="1010633"/>
    <lineage>
        <taxon>Eukaryota</taxon>
        <taxon>Viridiplantae</taxon>
        <taxon>Streptophyta</taxon>
        <taxon>Embryophyta</taxon>
        <taxon>Tracheophyta</taxon>
        <taxon>Spermatophyta</taxon>
        <taxon>Magnoliopsida</taxon>
        <taxon>Liliopsida</taxon>
        <taxon>Poales</taxon>
        <taxon>Poaceae</taxon>
        <taxon>PACMAD clade</taxon>
        <taxon>Panicoideae</taxon>
        <taxon>Panicodae</taxon>
        <taxon>Paniceae</taxon>
        <taxon>Anthephorinae</taxon>
        <taxon>Digitaria</taxon>
    </lineage>
</organism>
<protein>
    <recommendedName>
        <fullName evidence="4">DUF4283 domain-containing protein</fullName>
    </recommendedName>
</protein>
<dbReference type="EMBL" id="JACEFO010002252">
    <property type="protein sequence ID" value="KAF8670675.1"/>
    <property type="molecule type" value="Genomic_DNA"/>
</dbReference>
<proteinExistence type="predicted"/>
<evidence type="ECO:0000256" key="1">
    <source>
        <dbReference type="SAM" id="MobiDB-lite"/>
    </source>
</evidence>
<reference evidence="2" key="1">
    <citation type="submission" date="2020-07" db="EMBL/GenBank/DDBJ databases">
        <title>Genome sequence and genetic diversity analysis of an under-domesticated orphan crop, white fonio (Digitaria exilis).</title>
        <authorList>
            <person name="Bennetzen J.L."/>
            <person name="Chen S."/>
            <person name="Ma X."/>
            <person name="Wang X."/>
            <person name="Yssel A.E.J."/>
            <person name="Chaluvadi S.R."/>
            <person name="Johnson M."/>
            <person name="Gangashetty P."/>
            <person name="Hamidou F."/>
            <person name="Sanogo M.D."/>
            <person name="Zwaenepoel A."/>
            <person name="Wallace J."/>
            <person name="Van De Peer Y."/>
            <person name="Van Deynze A."/>
        </authorList>
    </citation>
    <scope>NUCLEOTIDE SEQUENCE</scope>
    <source>
        <tissue evidence="2">Leaves</tissue>
    </source>
</reference>
<feature type="compositionally biased region" description="Pro residues" evidence="1">
    <location>
        <begin position="93"/>
        <end position="102"/>
    </location>
</feature>
<comment type="caution">
    <text evidence="2">The sequence shown here is derived from an EMBL/GenBank/DDBJ whole genome shotgun (WGS) entry which is preliminary data.</text>
</comment>